<dbReference type="PRINTS" id="PR01210">
    <property type="entry name" value="GGTRANSPTASE"/>
</dbReference>
<name>A0A240DYP3_9BURK</name>
<evidence type="ECO:0000313" key="2">
    <source>
        <dbReference type="Proteomes" id="UP000218069"/>
    </source>
</evidence>
<reference evidence="2" key="1">
    <citation type="submission" date="2017-08" db="EMBL/GenBank/DDBJ databases">
        <authorList>
            <person name="Varghese N."/>
            <person name="Submissions S."/>
        </authorList>
    </citation>
    <scope>NUCLEOTIDE SEQUENCE [LARGE SCALE GENOMIC DNA]</scope>
    <source>
        <strain evidence="2">AP-Melu-1000-B4</strain>
    </source>
</reference>
<dbReference type="PANTHER" id="PTHR43881:SF1">
    <property type="entry name" value="GAMMA-GLUTAMYLTRANSPEPTIDASE (AFU_ORTHOLOGUE AFUA_4G13580)"/>
    <property type="match status" value="1"/>
</dbReference>
<keyword evidence="2" id="KW-1185">Reference proteome</keyword>
<proteinExistence type="predicted"/>
<organism evidence="1 2">
    <name type="scientific">Polynucleobacter meluiroseus</name>
    <dbReference type="NCBI Taxonomy" id="1938814"/>
    <lineage>
        <taxon>Bacteria</taxon>
        <taxon>Pseudomonadati</taxon>
        <taxon>Pseudomonadota</taxon>
        <taxon>Betaproteobacteria</taxon>
        <taxon>Burkholderiales</taxon>
        <taxon>Burkholderiaceae</taxon>
        <taxon>Polynucleobacter</taxon>
    </lineage>
</organism>
<dbReference type="PANTHER" id="PTHR43881">
    <property type="entry name" value="GAMMA-GLUTAMYLTRANSPEPTIDASE (AFU_ORTHOLOGUE AFUA_4G13580)"/>
    <property type="match status" value="1"/>
</dbReference>
<dbReference type="SUPFAM" id="SSF56235">
    <property type="entry name" value="N-terminal nucleophile aminohydrolases (Ntn hydrolases)"/>
    <property type="match status" value="1"/>
</dbReference>
<accession>A0A240DYP3</accession>
<dbReference type="InterPro" id="IPR052896">
    <property type="entry name" value="GGT-like_enzyme"/>
</dbReference>
<protein>
    <submittedName>
        <fullName evidence="1">Gamma-glutamyltranspeptidase</fullName>
    </submittedName>
</protein>
<dbReference type="InterPro" id="IPR029055">
    <property type="entry name" value="Ntn_hydrolases_N"/>
</dbReference>
<evidence type="ECO:0000313" key="1">
    <source>
        <dbReference type="EMBL" id="SNX28318.1"/>
    </source>
</evidence>
<dbReference type="Pfam" id="PF01019">
    <property type="entry name" value="G_glu_transpept"/>
    <property type="match status" value="1"/>
</dbReference>
<dbReference type="EMBL" id="OANS01000001">
    <property type="protein sequence ID" value="SNX28318.1"/>
    <property type="molecule type" value="Genomic_DNA"/>
</dbReference>
<gene>
    <name evidence="1" type="ORF">SAMN06295945_0645</name>
</gene>
<dbReference type="AlphaFoldDB" id="A0A240DYP3"/>
<sequence length="135" mass="14489">MQRRLDCALCNVGGAIDAAIATAAALMVVEPVSNGLSSDCFAIIWDGKELHGLNSSGVVSNSWSPDYFSAKYGVDASGQANRPMRVWDSVTIPGVLAGWEVMHSRFASLPFEELLQPAIEIAERGYFLTPVVSLK</sequence>
<dbReference type="Proteomes" id="UP000218069">
    <property type="component" value="Unassembled WGS sequence"/>
</dbReference>